<dbReference type="InterPro" id="IPR016135">
    <property type="entry name" value="UBQ-conjugating_enzyme/RWD"/>
</dbReference>
<evidence type="ECO:0000256" key="1">
    <source>
        <dbReference type="ARBA" id="ARBA00004633"/>
    </source>
</evidence>
<dbReference type="HOGENOM" id="CLU_062319_0_0_1"/>
<evidence type="ECO:0000256" key="7">
    <source>
        <dbReference type="PROSITE-ProRule" id="PRU00646"/>
    </source>
</evidence>
<dbReference type="GO" id="GO:0006623">
    <property type="term" value="P:protein targeting to vacuole"/>
    <property type="evidence" value="ECO:0007669"/>
    <property type="project" value="TreeGrafter"/>
</dbReference>
<evidence type="ECO:0000313" key="11">
    <source>
        <dbReference type="EnsemblMetazoa" id="CapteP190912"/>
    </source>
</evidence>
<evidence type="ECO:0000259" key="9">
    <source>
        <dbReference type="PROSITE" id="PS51314"/>
    </source>
</evidence>
<dbReference type="EMBL" id="AMQN01022103">
    <property type="status" value="NOT_ANNOTATED_CDS"/>
    <property type="molecule type" value="Genomic_DNA"/>
</dbReference>
<dbReference type="GO" id="GO:0031902">
    <property type="term" value="C:late endosome membrane"/>
    <property type="evidence" value="ECO:0007669"/>
    <property type="project" value="UniProtKB-SubCell"/>
</dbReference>
<protein>
    <recommendedName>
        <fullName evidence="9">VPS37 C-terminal domain-containing protein</fullName>
    </recommendedName>
</protein>
<dbReference type="CDD" id="cd11685">
    <property type="entry name" value="UEV_TSG101-like"/>
    <property type="match status" value="1"/>
</dbReference>
<dbReference type="Pfam" id="PF07200">
    <property type="entry name" value="Mod_r"/>
    <property type="match status" value="1"/>
</dbReference>
<evidence type="ECO:0000256" key="2">
    <source>
        <dbReference type="ARBA" id="ARBA00007617"/>
    </source>
</evidence>
<evidence type="ECO:0000256" key="3">
    <source>
        <dbReference type="ARBA" id="ARBA00022448"/>
    </source>
</evidence>
<dbReference type="STRING" id="283909.R7UME3"/>
<evidence type="ECO:0000313" key="10">
    <source>
        <dbReference type="EMBL" id="ELU07709.1"/>
    </source>
</evidence>
<reference evidence="10 12" key="2">
    <citation type="journal article" date="2013" name="Nature">
        <title>Insights into bilaterian evolution from three spiralian genomes.</title>
        <authorList>
            <person name="Simakov O."/>
            <person name="Marletaz F."/>
            <person name="Cho S.J."/>
            <person name="Edsinger-Gonzales E."/>
            <person name="Havlak P."/>
            <person name="Hellsten U."/>
            <person name="Kuo D.H."/>
            <person name="Larsson T."/>
            <person name="Lv J."/>
            <person name="Arendt D."/>
            <person name="Savage R."/>
            <person name="Osoegawa K."/>
            <person name="de Jong P."/>
            <person name="Grimwood J."/>
            <person name="Chapman J.A."/>
            <person name="Shapiro H."/>
            <person name="Aerts A."/>
            <person name="Otillar R.P."/>
            <person name="Terry A.Y."/>
            <person name="Boore J.L."/>
            <person name="Grigoriev I.V."/>
            <person name="Lindberg D.R."/>
            <person name="Seaver E.C."/>
            <person name="Weisblat D.A."/>
            <person name="Putnam N.H."/>
            <person name="Rokhsar D.S."/>
        </authorList>
    </citation>
    <scope>NUCLEOTIDE SEQUENCE</scope>
    <source>
        <strain evidence="10 12">I ESC-2004</strain>
    </source>
</reference>
<dbReference type="OMA" id="HPWCNEH"/>
<reference evidence="11" key="3">
    <citation type="submission" date="2015-06" db="UniProtKB">
        <authorList>
            <consortium name="EnsemblMetazoa"/>
        </authorList>
    </citation>
    <scope>IDENTIFICATION</scope>
</reference>
<feature type="coiled-coil region" evidence="8">
    <location>
        <begin position="256"/>
        <end position="320"/>
    </location>
</feature>
<dbReference type="EMBL" id="KB299628">
    <property type="protein sequence ID" value="ELU07709.1"/>
    <property type="molecule type" value="Genomic_DNA"/>
</dbReference>
<evidence type="ECO:0000256" key="4">
    <source>
        <dbReference type="ARBA" id="ARBA00022753"/>
    </source>
</evidence>
<dbReference type="GO" id="GO:0000813">
    <property type="term" value="C:ESCRT I complex"/>
    <property type="evidence" value="ECO:0007669"/>
    <property type="project" value="UniProtKB-ARBA"/>
</dbReference>
<comment type="similarity">
    <text evidence="2">Belongs to the VPS37 family.</text>
</comment>
<keyword evidence="8" id="KW-0175">Coiled coil</keyword>
<dbReference type="Proteomes" id="UP000014760">
    <property type="component" value="Unassembled WGS sequence"/>
</dbReference>
<dbReference type="PANTHER" id="PTHR13678">
    <property type="entry name" value="VACUOLAR PROTEIN SORTING-ASSOCIATED PROTEIN 37"/>
    <property type="match status" value="1"/>
</dbReference>
<evidence type="ECO:0000256" key="6">
    <source>
        <dbReference type="ARBA" id="ARBA00025010"/>
    </source>
</evidence>
<evidence type="ECO:0000256" key="8">
    <source>
        <dbReference type="SAM" id="Coils"/>
    </source>
</evidence>
<evidence type="ECO:0000256" key="5">
    <source>
        <dbReference type="ARBA" id="ARBA00022927"/>
    </source>
</evidence>
<keyword evidence="12" id="KW-1185">Reference proteome</keyword>
<dbReference type="EnsemblMetazoa" id="CapteT190912">
    <property type="protein sequence ID" value="CapteP190912"/>
    <property type="gene ID" value="CapteG190912"/>
</dbReference>
<organism evidence="10">
    <name type="scientific">Capitella teleta</name>
    <name type="common">Polychaete worm</name>
    <dbReference type="NCBI Taxonomy" id="283909"/>
    <lineage>
        <taxon>Eukaryota</taxon>
        <taxon>Metazoa</taxon>
        <taxon>Spiralia</taxon>
        <taxon>Lophotrochozoa</taxon>
        <taxon>Annelida</taxon>
        <taxon>Polychaeta</taxon>
        <taxon>Sedentaria</taxon>
        <taxon>Scolecida</taxon>
        <taxon>Capitellidae</taxon>
        <taxon>Capitella</taxon>
    </lineage>
</organism>
<comment type="function">
    <text evidence="6">Component of the ESCRT-I complex, a regulator of vesicular trafficking process. Required for the sorting of endocytic ubiquitinated cargos into multivesicular bodies. May be involved in cell growth and differentiation.</text>
</comment>
<proteinExistence type="inferred from homology"/>
<dbReference type="OrthoDB" id="10260857at2759"/>
<dbReference type="GO" id="GO:0006612">
    <property type="term" value="P:protein targeting to membrane"/>
    <property type="evidence" value="ECO:0007669"/>
    <property type="project" value="TreeGrafter"/>
</dbReference>
<gene>
    <name evidence="10" type="ORF">CAPTEDRAFT_190912</name>
</gene>
<comment type="subcellular location">
    <subcellularLocation>
        <location evidence="1">Late endosome membrane</location>
        <topology evidence="1">Peripheral membrane protein</topology>
    </subcellularLocation>
</comment>
<reference evidence="12" key="1">
    <citation type="submission" date="2012-12" db="EMBL/GenBank/DDBJ databases">
        <authorList>
            <person name="Hellsten U."/>
            <person name="Grimwood J."/>
            <person name="Chapman J.A."/>
            <person name="Shapiro H."/>
            <person name="Aerts A."/>
            <person name="Otillar R.P."/>
            <person name="Terry A.Y."/>
            <person name="Boore J.L."/>
            <person name="Simakov O."/>
            <person name="Marletaz F."/>
            <person name="Cho S.-J."/>
            <person name="Edsinger-Gonzales E."/>
            <person name="Havlak P."/>
            <person name="Kuo D.-H."/>
            <person name="Larsson T."/>
            <person name="Lv J."/>
            <person name="Arendt D."/>
            <person name="Savage R."/>
            <person name="Osoegawa K."/>
            <person name="de Jong P."/>
            <person name="Lindberg D.R."/>
            <person name="Seaver E.C."/>
            <person name="Weisblat D.A."/>
            <person name="Putnam N.H."/>
            <person name="Grigoriev I.V."/>
            <person name="Rokhsar D.S."/>
        </authorList>
    </citation>
    <scope>NUCLEOTIDE SEQUENCE</scope>
    <source>
        <strain evidence="12">I ESC-2004</strain>
    </source>
</reference>
<name>R7UME3_CAPTE</name>
<keyword evidence="3 7" id="KW-0813">Transport</keyword>
<feature type="domain" description="VPS37 C-terminal" evidence="9">
    <location>
        <begin position="277"/>
        <end position="354"/>
    </location>
</feature>
<evidence type="ECO:0000313" key="12">
    <source>
        <dbReference type="Proteomes" id="UP000014760"/>
    </source>
</evidence>
<keyword evidence="5 7" id="KW-0653">Protein transport</keyword>
<dbReference type="AlphaFoldDB" id="R7UME3"/>
<sequence>MFGWLSGRQQSELPEPTALQVQRSNQIDWLKAANQNVTEIQRDVEYRVNTSVKGVTISLFVTLPPQFPQDKPVVKVSPPLTHPWVNNQMQVVDCYELNAFNMHYDLGKVIRGIVEEFQRNPPLFPPQQSTFSYNYPPNVPTIGGQATPRDFTASLQSYSPAPAAKSTLPYIPPNKGQFQYQNPVANIPGRYAMPDVPEYFSQLKDLSISELRELSADESKLLQMIGQMPEVQKLSDDQERMCGGNECLARENLNQRPILEESKKKLLEKYDQLNELRTQFDDLSKKQDDVLQRYDLSTLQDRLKVAAEEAEEASEKIADEFLDDRSFAKDERGKNAIPLTQLACSCIHLIYPSL</sequence>
<dbReference type="PROSITE" id="PS51314">
    <property type="entry name" value="VPS37_C"/>
    <property type="match status" value="1"/>
</dbReference>
<dbReference type="InterPro" id="IPR009851">
    <property type="entry name" value="Mod_r"/>
</dbReference>
<accession>R7UME3</accession>
<dbReference type="GO" id="GO:0043162">
    <property type="term" value="P:ubiquitin-dependent protein catabolic process via the multivesicular body sorting pathway"/>
    <property type="evidence" value="ECO:0007669"/>
    <property type="project" value="TreeGrafter"/>
</dbReference>
<keyword evidence="4" id="KW-0967">Endosome</keyword>
<dbReference type="PANTHER" id="PTHR13678:SF2">
    <property type="entry name" value="VACUOLAR PROTEIN SORTING-ASSOCIATED PROTEIN 37A"/>
    <property type="match status" value="1"/>
</dbReference>
<dbReference type="SUPFAM" id="SSF54495">
    <property type="entry name" value="UBC-like"/>
    <property type="match status" value="1"/>
</dbReference>